<comment type="caution">
    <text evidence="2">The sequence shown here is derived from an EMBL/GenBank/DDBJ whole genome shotgun (WGS) entry which is preliminary data.</text>
</comment>
<feature type="compositionally biased region" description="Low complexity" evidence="1">
    <location>
        <begin position="109"/>
        <end position="119"/>
    </location>
</feature>
<dbReference type="OrthoDB" id="10424371at2759"/>
<organism evidence="2 3">
    <name type="scientific">Letharia columbiana</name>
    <dbReference type="NCBI Taxonomy" id="112416"/>
    <lineage>
        <taxon>Eukaryota</taxon>
        <taxon>Fungi</taxon>
        <taxon>Dikarya</taxon>
        <taxon>Ascomycota</taxon>
        <taxon>Pezizomycotina</taxon>
        <taxon>Lecanoromycetes</taxon>
        <taxon>OSLEUM clade</taxon>
        <taxon>Lecanoromycetidae</taxon>
        <taxon>Lecanorales</taxon>
        <taxon>Lecanorineae</taxon>
        <taxon>Parmeliaceae</taxon>
        <taxon>Letharia</taxon>
    </lineage>
</organism>
<dbReference type="RefSeq" id="XP_037165517.1">
    <property type="nucleotide sequence ID" value="XM_037307708.1"/>
</dbReference>
<dbReference type="AlphaFoldDB" id="A0A8H6L5E8"/>
<reference evidence="2 3" key="1">
    <citation type="journal article" date="2020" name="Genomics">
        <title>Complete, high-quality genomes from long-read metagenomic sequencing of two wolf lichen thalli reveals enigmatic genome architecture.</title>
        <authorList>
            <person name="McKenzie S.K."/>
            <person name="Walston R.F."/>
            <person name="Allen J.L."/>
        </authorList>
    </citation>
    <scope>NUCLEOTIDE SEQUENCE [LARGE SCALE GENOMIC DNA]</scope>
    <source>
        <strain evidence="2">WasteWater2</strain>
    </source>
</reference>
<sequence>MNQWEGTIIRASSSKIQTFLGLSNSVHDRDVWQQFLRLSKDFHDQLGIDTICAWGSMEPNVKVALRRQLKELCFQKGLFTGRDVEPALEWRLYQLQRNRRAEARKVKPTTESVSESSPTANTQDSTSKVSYYDPVRDT</sequence>
<protein>
    <submittedName>
        <fullName evidence="2">Uncharacterized protein</fullName>
    </submittedName>
</protein>
<dbReference type="GeneID" id="59287456"/>
<dbReference type="EMBL" id="JACCJC010000021">
    <property type="protein sequence ID" value="KAF6236165.1"/>
    <property type="molecule type" value="Genomic_DNA"/>
</dbReference>
<feature type="compositionally biased region" description="Polar residues" evidence="1">
    <location>
        <begin position="120"/>
        <end position="129"/>
    </location>
</feature>
<feature type="region of interest" description="Disordered" evidence="1">
    <location>
        <begin position="100"/>
        <end position="138"/>
    </location>
</feature>
<dbReference type="Proteomes" id="UP000578531">
    <property type="component" value="Unassembled WGS sequence"/>
</dbReference>
<evidence type="ECO:0000313" key="2">
    <source>
        <dbReference type="EMBL" id="KAF6236165.1"/>
    </source>
</evidence>
<keyword evidence="3" id="KW-1185">Reference proteome</keyword>
<name>A0A8H6L5E8_9LECA</name>
<accession>A0A8H6L5E8</accession>
<proteinExistence type="predicted"/>
<gene>
    <name evidence="2" type="ORF">HO173_005794</name>
</gene>
<evidence type="ECO:0000313" key="3">
    <source>
        <dbReference type="Proteomes" id="UP000578531"/>
    </source>
</evidence>
<evidence type="ECO:0000256" key="1">
    <source>
        <dbReference type="SAM" id="MobiDB-lite"/>
    </source>
</evidence>